<accession>G7HWJ5</accession>
<dbReference type="InterPro" id="IPR015421">
    <property type="entry name" value="PyrdxlP-dep_Trfase_major"/>
</dbReference>
<dbReference type="PANTHER" id="PTHR30244:SF34">
    <property type="entry name" value="DTDP-4-AMINO-4,6-DIDEOXYGALACTOSE TRANSAMINASE"/>
    <property type="match status" value="1"/>
</dbReference>
<dbReference type="AlphaFoldDB" id="G7HWJ5"/>
<reference evidence="3 4" key="1">
    <citation type="journal article" date="2012" name="J. Bacteriol.">
        <title>Genome Sequence of Corynebacterium casei UCMA 3821, Isolated from a Smear-Ripened Cheese.</title>
        <authorList>
            <person name="Monnet C."/>
            <person name="Loux V."/>
            <person name="Bento P."/>
            <person name="Gibrat J.F."/>
            <person name="Straub C."/>
            <person name="Bonnarme P."/>
            <person name="Landaud S."/>
            <person name="Irlinger F."/>
        </authorList>
    </citation>
    <scope>NUCLEOTIDE SEQUENCE [LARGE SCALE GENOMIC DNA]</scope>
    <source>
        <strain evidence="3 4">UCMA 3821</strain>
    </source>
</reference>
<keyword evidence="3" id="KW-0808">Transferase</keyword>
<comment type="cofactor">
    <cofactor evidence="1">
        <name>pyridoxal 5'-phosphate</name>
        <dbReference type="ChEBI" id="CHEBI:597326"/>
    </cofactor>
</comment>
<evidence type="ECO:0000256" key="2">
    <source>
        <dbReference type="RuleBase" id="RU004508"/>
    </source>
</evidence>
<name>G7HWJ5_9CORY</name>
<dbReference type="Gene3D" id="3.90.1150.10">
    <property type="entry name" value="Aspartate Aminotransferase, domain 1"/>
    <property type="match status" value="1"/>
</dbReference>
<keyword evidence="3" id="KW-0032">Aminotransferase</keyword>
<keyword evidence="2" id="KW-0663">Pyridoxal phosphate</keyword>
<sequence>MSESHFVWPQIGKETTDAVLQQLMESISIYDRSGVIERLEDKLANHMDARYAVLTNSGTSAIHASYIAAGFSMGDEVIVPNYTFFATVSPIYQTGAVPVFVDCDDHGGIDPELVERRIGPKTKAIVVTHMWGIPAQIYRLRELADKYDLILIEDISHAFGATASGKAIGSVGDITVQSLQAQKPLTGGEGGVLYTNNPEFYYRTIAAAHYNKRCKNEIPEDHSLYQYALTGFGLKWRIHPLAAAICEQQLDSFSLFMAGRERVARFMVDELSQLNGLSPIIPRKNDTSSWYSLVVKVNPEEIDGNSALSIAEKLNSGGAIEVDVPNSTRPLTDIEMFKNPGGLFPHYGEPHPSVKEKYSNSDFFASNLLKLPVWNTPEGEARATEYISIFKEVWKNL</sequence>
<evidence type="ECO:0000256" key="1">
    <source>
        <dbReference type="ARBA" id="ARBA00001933"/>
    </source>
</evidence>
<dbReference type="InterPro" id="IPR000653">
    <property type="entry name" value="DegT/StrS_aminotransferase"/>
</dbReference>
<dbReference type="InterPro" id="IPR015424">
    <property type="entry name" value="PyrdxlP-dep_Trfase"/>
</dbReference>
<dbReference type="Proteomes" id="UP000004840">
    <property type="component" value="Unassembled WGS sequence"/>
</dbReference>
<dbReference type="GO" id="GO:0000271">
    <property type="term" value="P:polysaccharide biosynthetic process"/>
    <property type="evidence" value="ECO:0007669"/>
    <property type="project" value="TreeGrafter"/>
</dbReference>
<protein>
    <submittedName>
        <fullName evidence="3">Pyridoxal phosphate-dependent aminotransferase</fullName>
    </submittedName>
</protein>
<dbReference type="PANTHER" id="PTHR30244">
    <property type="entry name" value="TRANSAMINASE"/>
    <property type="match status" value="1"/>
</dbReference>
<comment type="caution">
    <text evidence="3">The sequence shown here is derived from an EMBL/GenBank/DDBJ whole genome shotgun (WGS) entry which is preliminary data.</text>
</comment>
<gene>
    <name evidence="3" type="ORF">CCAS_04910</name>
</gene>
<dbReference type="GO" id="GO:0008483">
    <property type="term" value="F:transaminase activity"/>
    <property type="evidence" value="ECO:0007669"/>
    <property type="project" value="UniProtKB-KW"/>
</dbReference>
<evidence type="ECO:0000313" key="3">
    <source>
        <dbReference type="EMBL" id="CCE54560.1"/>
    </source>
</evidence>
<dbReference type="EMBL" id="CAFW01000033">
    <property type="protein sequence ID" value="CCE54560.1"/>
    <property type="molecule type" value="Genomic_DNA"/>
</dbReference>
<dbReference type="InterPro" id="IPR015422">
    <property type="entry name" value="PyrdxlP-dep_Trfase_small"/>
</dbReference>
<proteinExistence type="inferred from homology"/>
<dbReference type="GO" id="GO:0030170">
    <property type="term" value="F:pyridoxal phosphate binding"/>
    <property type="evidence" value="ECO:0007669"/>
    <property type="project" value="TreeGrafter"/>
</dbReference>
<comment type="similarity">
    <text evidence="2">Belongs to the DegT/DnrJ/EryC1 family.</text>
</comment>
<evidence type="ECO:0000313" key="4">
    <source>
        <dbReference type="Proteomes" id="UP000004840"/>
    </source>
</evidence>
<dbReference type="Pfam" id="PF01041">
    <property type="entry name" value="DegT_DnrJ_EryC1"/>
    <property type="match status" value="1"/>
</dbReference>
<organism evidence="3 4">
    <name type="scientific">Corynebacterium casei UCMA 3821</name>
    <dbReference type="NCBI Taxonomy" id="1110505"/>
    <lineage>
        <taxon>Bacteria</taxon>
        <taxon>Bacillati</taxon>
        <taxon>Actinomycetota</taxon>
        <taxon>Actinomycetes</taxon>
        <taxon>Mycobacteriales</taxon>
        <taxon>Corynebacteriaceae</taxon>
        <taxon>Corynebacterium</taxon>
    </lineage>
</organism>
<dbReference type="RefSeq" id="WP_006822083.1">
    <property type="nucleotide sequence ID" value="NZ_CAFW01000033.1"/>
</dbReference>
<dbReference type="SUPFAM" id="SSF53383">
    <property type="entry name" value="PLP-dependent transferases"/>
    <property type="match status" value="1"/>
</dbReference>
<dbReference type="Gene3D" id="3.40.640.10">
    <property type="entry name" value="Type I PLP-dependent aspartate aminotransferase-like (Major domain)"/>
    <property type="match status" value="1"/>
</dbReference>